<feature type="region of interest" description="Disordered" evidence="1">
    <location>
        <begin position="282"/>
        <end position="313"/>
    </location>
</feature>
<evidence type="ECO:0000313" key="3">
    <source>
        <dbReference type="EMBL" id="KAF2672437.1"/>
    </source>
</evidence>
<sequence length="552" mass="62368">MSGFEVVGVVLGGIPLIISALEHYADGVTTIKHMIEFENTFLDSQSRLLLSLAIFQQSCRELVQDLPDSQVRDLMDLRNGWDDPELKIILARKLGKDFEVYRMSVKLLNKRIGLLRKKLKLREDLTAPFIVGGVVDEKLRKDFFKSSWSRIRGGFQAEKHKQLVNEIRDDVDQLCTFTKGAMDIEDLSHERSASAISSYWLGMRSHTHGLYNALRSIWSHNCSSHTHLARLALDLPNDLEDERDTPRFSLYFSLAEKTSTQTSLPGGSRNFTVLSFQSPVPSTSPNVVSKSPNAKKKTQFNLPTSPTHGRRKTKMACTSQIKIENLCTTIGKICQPGSCCGFLSGQDWHYHIHDAVDQKVKGLTPLPHILHCQDSTRTTTRQKRTLALALASGVLQLYNTPWLRDRWTADDIYVDTTAHQLYVVKTFDPTAVDQQHISTSDDELLVKNRTLFALGVALLELTYGAPLSTLQTPEDLNDAFTQYRAATRLTKKMQADELPRFASAVGKCIYPTAEGCDFSFGNEAFRRRFFEEVVLPLKEDYEELFPKSSRTN</sequence>
<keyword evidence="4" id="KW-1185">Reference proteome</keyword>
<evidence type="ECO:0000259" key="2">
    <source>
        <dbReference type="Pfam" id="PF24476"/>
    </source>
</evidence>
<dbReference type="OrthoDB" id="3565018at2759"/>
<accession>A0A6A6ULV9</accession>
<dbReference type="InterPro" id="IPR056002">
    <property type="entry name" value="DUF7580"/>
</dbReference>
<organism evidence="3 4">
    <name type="scientific">Microthyrium microscopicum</name>
    <dbReference type="NCBI Taxonomy" id="703497"/>
    <lineage>
        <taxon>Eukaryota</taxon>
        <taxon>Fungi</taxon>
        <taxon>Dikarya</taxon>
        <taxon>Ascomycota</taxon>
        <taxon>Pezizomycotina</taxon>
        <taxon>Dothideomycetes</taxon>
        <taxon>Dothideomycetes incertae sedis</taxon>
        <taxon>Microthyriales</taxon>
        <taxon>Microthyriaceae</taxon>
        <taxon>Microthyrium</taxon>
    </lineage>
</organism>
<feature type="compositionally biased region" description="Low complexity" evidence="1">
    <location>
        <begin position="282"/>
        <end position="292"/>
    </location>
</feature>
<protein>
    <recommendedName>
        <fullName evidence="2">DUF7580 domain-containing protein</fullName>
    </recommendedName>
</protein>
<gene>
    <name evidence="3" type="ORF">BT63DRAFT_422895</name>
</gene>
<dbReference type="PANTHER" id="PTHR35186:SF4">
    <property type="entry name" value="PRION-INHIBITION AND PROPAGATION HELO DOMAIN-CONTAINING PROTEIN"/>
    <property type="match status" value="1"/>
</dbReference>
<dbReference type="EMBL" id="MU004232">
    <property type="protein sequence ID" value="KAF2672437.1"/>
    <property type="molecule type" value="Genomic_DNA"/>
</dbReference>
<name>A0A6A6ULV9_9PEZI</name>
<feature type="domain" description="DUF7580" evidence="2">
    <location>
        <begin position="203"/>
        <end position="542"/>
    </location>
</feature>
<dbReference type="Pfam" id="PF24476">
    <property type="entry name" value="DUF7580"/>
    <property type="match status" value="1"/>
</dbReference>
<evidence type="ECO:0000256" key="1">
    <source>
        <dbReference type="SAM" id="MobiDB-lite"/>
    </source>
</evidence>
<dbReference type="Proteomes" id="UP000799302">
    <property type="component" value="Unassembled WGS sequence"/>
</dbReference>
<reference evidence="3" key="1">
    <citation type="journal article" date="2020" name="Stud. Mycol.">
        <title>101 Dothideomycetes genomes: a test case for predicting lifestyles and emergence of pathogens.</title>
        <authorList>
            <person name="Haridas S."/>
            <person name="Albert R."/>
            <person name="Binder M."/>
            <person name="Bloem J."/>
            <person name="Labutti K."/>
            <person name="Salamov A."/>
            <person name="Andreopoulos B."/>
            <person name="Baker S."/>
            <person name="Barry K."/>
            <person name="Bills G."/>
            <person name="Bluhm B."/>
            <person name="Cannon C."/>
            <person name="Castanera R."/>
            <person name="Culley D."/>
            <person name="Daum C."/>
            <person name="Ezra D."/>
            <person name="Gonzalez J."/>
            <person name="Henrissat B."/>
            <person name="Kuo A."/>
            <person name="Liang C."/>
            <person name="Lipzen A."/>
            <person name="Lutzoni F."/>
            <person name="Magnuson J."/>
            <person name="Mondo S."/>
            <person name="Nolan M."/>
            <person name="Ohm R."/>
            <person name="Pangilinan J."/>
            <person name="Park H.-J."/>
            <person name="Ramirez L."/>
            <person name="Alfaro M."/>
            <person name="Sun H."/>
            <person name="Tritt A."/>
            <person name="Yoshinaga Y."/>
            <person name="Zwiers L.-H."/>
            <person name="Turgeon B."/>
            <person name="Goodwin S."/>
            <person name="Spatafora J."/>
            <person name="Crous P."/>
            <person name="Grigoriev I."/>
        </authorList>
    </citation>
    <scope>NUCLEOTIDE SEQUENCE</scope>
    <source>
        <strain evidence="3">CBS 115976</strain>
    </source>
</reference>
<dbReference type="AlphaFoldDB" id="A0A6A6ULV9"/>
<dbReference type="PANTHER" id="PTHR35186">
    <property type="entry name" value="ANK_REP_REGION DOMAIN-CONTAINING PROTEIN"/>
    <property type="match status" value="1"/>
</dbReference>
<proteinExistence type="predicted"/>
<evidence type="ECO:0000313" key="4">
    <source>
        <dbReference type="Proteomes" id="UP000799302"/>
    </source>
</evidence>